<dbReference type="GO" id="GO:0008413">
    <property type="term" value="F:8-oxo-7,8-dihydroguanosine triphosphate pyrophosphatase activity"/>
    <property type="evidence" value="ECO:0007669"/>
    <property type="project" value="TreeGrafter"/>
</dbReference>
<dbReference type="InterPro" id="IPR020084">
    <property type="entry name" value="NUDIX_hydrolase_CS"/>
</dbReference>
<evidence type="ECO:0000256" key="7">
    <source>
        <dbReference type="ARBA" id="ARBA00022801"/>
    </source>
</evidence>
<keyword evidence="3" id="KW-0515">Mutator protein</keyword>
<dbReference type="GO" id="GO:0035539">
    <property type="term" value="F:8-oxo-7,8-dihydrodeoxyguanosine triphosphate pyrophosphatase activity"/>
    <property type="evidence" value="ECO:0007669"/>
    <property type="project" value="UniProtKB-EC"/>
</dbReference>
<evidence type="ECO:0000256" key="6">
    <source>
        <dbReference type="ARBA" id="ARBA00022763"/>
    </source>
</evidence>
<keyword evidence="5" id="KW-0479">Metal-binding</keyword>
<keyword evidence="7 12" id="KW-0378">Hydrolase</keyword>
<protein>
    <recommendedName>
        <fullName evidence="11">8-oxo-dGTP diphosphatase</fullName>
        <ecNumber evidence="11">3.6.1.55</ecNumber>
    </recommendedName>
</protein>
<dbReference type="GO" id="GO:0044715">
    <property type="term" value="F:8-oxo-dGDP phosphatase activity"/>
    <property type="evidence" value="ECO:0007669"/>
    <property type="project" value="TreeGrafter"/>
</dbReference>
<evidence type="ECO:0000313" key="14">
    <source>
        <dbReference type="EMBL" id="OFJ54823.1"/>
    </source>
</evidence>
<organism evidence="14 15">
    <name type="scientific">Mycolicibacterium grossiae</name>
    <dbReference type="NCBI Taxonomy" id="1552759"/>
    <lineage>
        <taxon>Bacteria</taxon>
        <taxon>Bacillati</taxon>
        <taxon>Actinomycetota</taxon>
        <taxon>Actinomycetes</taxon>
        <taxon>Mycobacteriales</taxon>
        <taxon>Mycobacteriaceae</taxon>
        <taxon>Mycolicibacterium</taxon>
    </lineage>
</organism>
<dbReference type="PANTHER" id="PTHR47707:SF1">
    <property type="entry name" value="NUDIX HYDROLASE FAMILY PROTEIN"/>
    <property type="match status" value="1"/>
</dbReference>
<dbReference type="InterPro" id="IPR020476">
    <property type="entry name" value="Nudix_hydrolase"/>
</dbReference>
<dbReference type="Gene3D" id="3.90.79.10">
    <property type="entry name" value="Nucleoside Triphosphate Pyrophosphohydrolase"/>
    <property type="match status" value="1"/>
</dbReference>
<comment type="catalytic activity">
    <reaction evidence="10">
        <text>8-oxo-dGTP + H2O = 8-oxo-dGMP + diphosphate + H(+)</text>
        <dbReference type="Rhea" id="RHEA:31575"/>
        <dbReference type="ChEBI" id="CHEBI:15377"/>
        <dbReference type="ChEBI" id="CHEBI:15378"/>
        <dbReference type="ChEBI" id="CHEBI:33019"/>
        <dbReference type="ChEBI" id="CHEBI:63224"/>
        <dbReference type="ChEBI" id="CHEBI:77896"/>
        <dbReference type="EC" id="3.6.1.55"/>
    </reaction>
</comment>
<gene>
    <name evidence="14" type="ORF">BEL07_05610</name>
</gene>
<keyword evidence="4" id="KW-0235">DNA replication</keyword>
<sequence length="134" mass="14357">MRNQDTVTVVAGALIADAALLVAQRRHPPELAGLWELPGGKALPGESDAVALARELQEELGVHVDVGERIGADVALRDTLVLRAYRVTLRAGEVAALDHQALRWVTRDDLDGLDWVPADRGWVPALRAALTTSG</sequence>
<dbReference type="SUPFAM" id="SSF55811">
    <property type="entry name" value="Nudix"/>
    <property type="match status" value="1"/>
</dbReference>
<keyword evidence="6" id="KW-0227">DNA damage</keyword>
<evidence type="ECO:0000256" key="2">
    <source>
        <dbReference type="ARBA" id="ARBA00005582"/>
    </source>
</evidence>
<dbReference type="PROSITE" id="PS00893">
    <property type="entry name" value="NUDIX_BOX"/>
    <property type="match status" value="1"/>
</dbReference>
<dbReference type="Proteomes" id="UP000178953">
    <property type="component" value="Unassembled WGS sequence"/>
</dbReference>
<comment type="cofactor">
    <cofactor evidence="1">
        <name>Mg(2+)</name>
        <dbReference type="ChEBI" id="CHEBI:18420"/>
    </cofactor>
</comment>
<evidence type="ECO:0000256" key="10">
    <source>
        <dbReference type="ARBA" id="ARBA00035861"/>
    </source>
</evidence>
<dbReference type="RefSeq" id="WP_070352112.1">
    <property type="nucleotide sequence ID" value="NZ_CP043474.1"/>
</dbReference>
<evidence type="ECO:0000256" key="9">
    <source>
        <dbReference type="ARBA" id="ARBA00023204"/>
    </source>
</evidence>
<evidence type="ECO:0000256" key="8">
    <source>
        <dbReference type="ARBA" id="ARBA00022842"/>
    </source>
</evidence>
<dbReference type="CDD" id="cd03425">
    <property type="entry name" value="NUDIX_MutT_NudA_like"/>
    <property type="match status" value="1"/>
</dbReference>
<evidence type="ECO:0000256" key="1">
    <source>
        <dbReference type="ARBA" id="ARBA00001946"/>
    </source>
</evidence>
<comment type="caution">
    <text evidence="14">The sequence shown here is derived from an EMBL/GenBank/DDBJ whole genome shotgun (WGS) entry which is preliminary data.</text>
</comment>
<dbReference type="GO" id="GO:0044716">
    <property type="term" value="F:8-oxo-GDP phosphatase activity"/>
    <property type="evidence" value="ECO:0007669"/>
    <property type="project" value="TreeGrafter"/>
</dbReference>
<dbReference type="Pfam" id="PF00293">
    <property type="entry name" value="NUDIX"/>
    <property type="match status" value="1"/>
</dbReference>
<evidence type="ECO:0000256" key="11">
    <source>
        <dbReference type="ARBA" id="ARBA00038905"/>
    </source>
</evidence>
<evidence type="ECO:0000256" key="12">
    <source>
        <dbReference type="RuleBase" id="RU003476"/>
    </source>
</evidence>
<keyword evidence="9" id="KW-0234">DNA repair</keyword>
<keyword evidence="8" id="KW-0460">Magnesium</keyword>
<dbReference type="InterPro" id="IPR000086">
    <property type="entry name" value="NUDIX_hydrolase_dom"/>
</dbReference>
<name>A0A1E8Q852_9MYCO</name>
<dbReference type="PROSITE" id="PS51462">
    <property type="entry name" value="NUDIX"/>
    <property type="match status" value="1"/>
</dbReference>
<reference evidence="14 15" key="1">
    <citation type="submission" date="2016-09" db="EMBL/GenBank/DDBJ databases">
        <title>genome sequence of Mycobacterium sp. 739 SCH.</title>
        <authorList>
            <person name="Greninger A.L."/>
            <person name="Qin X."/>
            <person name="Jerome K."/>
            <person name="Vora S."/>
            <person name="Quinn K."/>
        </authorList>
    </citation>
    <scope>NUCLEOTIDE SEQUENCE [LARGE SCALE GENOMIC DNA]</scope>
    <source>
        <strain evidence="14 15">SCH</strain>
    </source>
</reference>
<dbReference type="GO" id="GO:0046872">
    <property type="term" value="F:metal ion binding"/>
    <property type="evidence" value="ECO:0007669"/>
    <property type="project" value="UniProtKB-KW"/>
</dbReference>
<evidence type="ECO:0000256" key="5">
    <source>
        <dbReference type="ARBA" id="ARBA00022723"/>
    </source>
</evidence>
<evidence type="ECO:0000256" key="4">
    <source>
        <dbReference type="ARBA" id="ARBA00022705"/>
    </source>
</evidence>
<feature type="domain" description="Nudix hydrolase" evidence="13">
    <location>
        <begin position="5"/>
        <end position="130"/>
    </location>
</feature>
<evidence type="ECO:0000256" key="3">
    <source>
        <dbReference type="ARBA" id="ARBA00022457"/>
    </source>
</evidence>
<dbReference type="InterPro" id="IPR015797">
    <property type="entry name" value="NUDIX_hydrolase-like_dom_sf"/>
</dbReference>
<dbReference type="PRINTS" id="PR00502">
    <property type="entry name" value="NUDIXFAMILY"/>
</dbReference>
<proteinExistence type="inferred from homology"/>
<accession>A0A1E8Q852</accession>
<comment type="similarity">
    <text evidence="2 12">Belongs to the Nudix hydrolase family.</text>
</comment>
<evidence type="ECO:0000259" key="13">
    <source>
        <dbReference type="PROSITE" id="PS51462"/>
    </source>
</evidence>
<dbReference type="GO" id="GO:0006281">
    <property type="term" value="P:DNA repair"/>
    <property type="evidence" value="ECO:0007669"/>
    <property type="project" value="UniProtKB-KW"/>
</dbReference>
<dbReference type="EMBL" id="MCHX01000009">
    <property type="protein sequence ID" value="OFJ54823.1"/>
    <property type="molecule type" value="Genomic_DNA"/>
</dbReference>
<dbReference type="GO" id="GO:0006260">
    <property type="term" value="P:DNA replication"/>
    <property type="evidence" value="ECO:0007669"/>
    <property type="project" value="UniProtKB-KW"/>
</dbReference>
<dbReference type="InterPro" id="IPR047127">
    <property type="entry name" value="MutT-like"/>
</dbReference>
<evidence type="ECO:0000313" key="15">
    <source>
        <dbReference type="Proteomes" id="UP000178953"/>
    </source>
</evidence>
<keyword evidence="15" id="KW-1185">Reference proteome</keyword>
<dbReference type="EC" id="3.6.1.55" evidence="11"/>
<dbReference type="PANTHER" id="PTHR47707">
    <property type="entry name" value="8-OXO-DGTP DIPHOSPHATASE"/>
    <property type="match status" value="1"/>
</dbReference>
<dbReference type="AlphaFoldDB" id="A0A1E8Q852"/>